<dbReference type="EMBL" id="OX465081">
    <property type="protein sequence ID" value="CAI9286172.1"/>
    <property type="molecule type" value="Genomic_DNA"/>
</dbReference>
<dbReference type="PANTHER" id="PTHR36369:SF1">
    <property type="entry name" value="TRANSMEMBRANE PROTEIN"/>
    <property type="match status" value="1"/>
</dbReference>
<name>A0AA35Z642_LACSI</name>
<evidence type="ECO:0000256" key="2">
    <source>
        <dbReference type="SAM" id="Phobius"/>
    </source>
</evidence>
<feature type="compositionally biased region" description="Low complexity" evidence="1">
    <location>
        <begin position="70"/>
        <end position="93"/>
    </location>
</feature>
<feature type="transmembrane region" description="Helical" evidence="2">
    <location>
        <begin position="12"/>
        <end position="38"/>
    </location>
</feature>
<accession>A0AA35Z642</accession>
<evidence type="ECO:0000256" key="1">
    <source>
        <dbReference type="SAM" id="MobiDB-lite"/>
    </source>
</evidence>
<feature type="region of interest" description="Disordered" evidence="1">
    <location>
        <begin position="56"/>
        <end position="99"/>
    </location>
</feature>
<dbReference type="Proteomes" id="UP001177003">
    <property type="component" value="Chromosome 5"/>
</dbReference>
<keyword evidence="2" id="KW-0472">Membrane</keyword>
<keyword evidence="4" id="KW-1185">Reference proteome</keyword>
<gene>
    <name evidence="3" type="ORF">LSALG_LOCUS25605</name>
</gene>
<evidence type="ECO:0000313" key="3">
    <source>
        <dbReference type="EMBL" id="CAI9286172.1"/>
    </source>
</evidence>
<evidence type="ECO:0000313" key="4">
    <source>
        <dbReference type="Proteomes" id="UP001177003"/>
    </source>
</evidence>
<proteinExistence type="predicted"/>
<protein>
    <submittedName>
        <fullName evidence="3">Uncharacterized protein</fullName>
    </submittedName>
</protein>
<dbReference type="PANTHER" id="PTHR36369">
    <property type="entry name" value="TRANSMEMBRANE PROTEIN"/>
    <property type="match status" value="1"/>
</dbReference>
<dbReference type="AlphaFoldDB" id="A0AA35Z642"/>
<reference evidence="3" key="1">
    <citation type="submission" date="2023-04" db="EMBL/GenBank/DDBJ databases">
        <authorList>
            <person name="Vijverberg K."/>
            <person name="Xiong W."/>
            <person name="Schranz E."/>
        </authorList>
    </citation>
    <scope>NUCLEOTIDE SEQUENCE</scope>
</reference>
<organism evidence="3 4">
    <name type="scientific">Lactuca saligna</name>
    <name type="common">Willowleaf lettuce</name>
    <dbReference type="NCBI Taxonomy" id="75948"/>
    <lineage>
        <taxon>Eukaryota</taxon>
        <taxon>Viridiplantae</taxon>
        <taxon>Streptophyta</taxon>
        <taxon>Embryophyta</taxon>
        <taxon>Tracheophyta</taxon>
        <taxon>Spermatophyta</taxon>
        <taxon>Magnoliopsida</taxon>
        <taxon>eudicotyledons</taxon>
        <taxon>Gunneridae</taxon>
        <taxon>Pentapetalae</taxon>
        <taxon>asterids</taxon>
        <taxon>campanulids</taxon>
        <taxon>Asterales</taxon>
        <taxon>Asteraceae</taxon>
        <taxon>Cichorioideae</taxon>
        <taxon>Cichorieae</taxon>
        <taxon>Lactucinae</taxon>
        <taxon>Lactuca</taxon>
    </lineage>
</organism>
<keyword evidence="2" id="KW-1133">Transmembrane helix</keyword>
<feature type="compositionally biased region" description="Pro residues" evidence="1">
    <location>
        <begin position="59"/>
        <end position="69"/>
    </location>
</feature>
<sequence length="197" mass="21932">MSIALDSPMEAIAIHGILTAVNSVWTWIAFLTAAISFWKIKSSIHLSTHHLSLQLSPVAAPPPSPPQPKTSPVAAQPDQSELPSTSARSPSSTSKRHTTFCKLENRKSGKFSVYYSQDDKTKGDKIDGEFEEDIDSDRKMSSITRNGEEEVRKMSSVRCNHGEDGWEMILKIKTAEMGWYVNQDLTVLNGNVVRLWN</sequence>
<keyword evidence="2" id="KW-0812">Transmembrane</keyword>